<sequence length="264" mass="28331">MDRASEAAARDLAEVRKLIEGMSAFVTSQTVQQQQQTTSQTTAAPSVPVTNATNMASSDRQPTPSYPTTPTSQPQQPQQQQSQQQPGNAMQQETAALLAAAAAAAAAAVSSSSTTPSTPAISTTNTNNTATTTTSTPQTNTSSTPAPDTYSTQLPTNGIVVQVDHLMFNRTLYFQLAPDATIEPLITGLRLSFNDNSISGMVLQYKGFDGLWKCLLNRDDSLKRILKQGFKSQTMLQMRVPREQDLLSSGYTDRRLLALTKPGA</sequence>
<evidence type="ECO:0000256" key="1">
    <source>
        <dbReference type="SAM" id="MobiDB-lite"/>
    </source>
</evidence>
<organism evidence="2 3">
    <name type="scientific">Circinella minor</name>
    <dbReference type="NCBI Taxonomy" id="1195481"/>
    <lineage>
        <taxon>Eukaryota</taxon>
        <taxon>Fungi</taxon>
        <taxon>Fungi incertae sedis</taxon>
        <taxon>Mucoromycota</taxon>
        <taxon>Mucoromycotina</taxon>
        <taxon>Mucoromycetes</taxon>
        <taxon>Mucorales</taxon>
        <taxon>Lichtheimiaceae</taxon>
        <taxon>Circinella</taxon>
    </lineage>
</organism>
<accession>A0A8H7SA81</accession>
<keyword evidence="3" id="KW-1185">Reference proteome</keyword>
<proteinExistence type="predicted"/>
<feature type="compositionally biased region" description="Low complexity" evidence="1">
    <location>
        <begin position="27"/>
        <end position="42"/>
    </location>
</feature>
<gene>
    <name evidence="2" type="ORF">INT45_000076</name>
</gene>
<dbReference type="EMBL" id="JAEPRB010000034">
    <property type="protein sequence ID" value="KAG2224955.1"/>
    <property type="molecule type" value="Genomic_DNA"/>
</dbReference>
<feature type="compositionally biased region" description="Low complexity" evidence="1">
    <location>
        <begin position="61"/>
        <end position="86"/>
    </location>
</feature>
<feature type="region of interest" description="Disordered" evidence="1">
    <location>
        <begin position="111"/>
        <end position="153"/>
    </location>
</feature>
<evidence type="ECO:0000313" key="3">
    <source>
        <dbReference type="Proteomes" id="UP000646827"/>
    </source>
</evidence>
<feature type="compositionally biased region" description="Polar residues" evidence="1">
    <location>
        <begin position="48"/>
        <end position="60"/>
    </location>
</feature>
<feature type="region of interest" description="Disordered" evidence="1">
    <location>
        <begin position="27"/>
        <end position="92"/>
    </location>
</feature>
<reference evidence="2 3" key="1">
    <citation type="submission" date="2020-12" db="EMBL/GenBank/DDBJ databases">
        <title>Metabolic potential, ecology and presence of endohyphal bacteria is reflected in genomic diversity of Mucoromycotina.</title>
        <authorList>
            <person name="Muszewska A."/>
            <person name="Okrasinska A."/>
            <person name="Steczkiewicz K."/>
            <person name="Drgas O."/>
            <person name="Orlowska M."/>
            <person name="Perlinska-Lenart U."/>
            <person name="Aleksandrzak-Piekarczyk T."/>
            <person name="Szatraj K."/>
            <person name="Zielenkiewicz U."/>
            <person name="Pilsyk S."/>
            <person name="Malc E."/>
            <person name="Mieczkowski P."/>
            <person name="Kruszewska J.S."/>
            <person name="Biernat P."/>
            <person name="Pawlowska J."/>
        </authorList>
    </citation>
    <scope>NUCLEOTIDE SEQUENCE [LARGE SCALE GENOMIC DNA]</scope>
    <source>
        <strain evidence="2 3">CBS 142.35</strain>
    </source>
</reference>
<dbReference type="AlphaFoldDB" id="A0A8H7SA81"/>
<dbReference type="OrthoDB" id="2406983at2759"/>
<comment type="caution">
    <text evidence="2">The sequence shown here is derived from an EMBL/GenBank/DDBJ whole genome shotgun (WGS) entry which is preliminary data.</text>
</comment>
<feature type="compositionally biased region" description="Low complexity" evidence="1">
    <location>
        <begin position="111"/>
        <end position="146"/>
    </location>
</feature>
<evidence type="ECO:0000313" key="2">
    <source>
        <dbReference type="EMBL" id="KAG2224955.1"/>
    </source>
</evidence>
<dbReference type="Proteomes" id="UP000646827">
    <property type="component" value="Unassembled WGS sequence"/>
</dbReference>
<protein>
    <submittedName>
        <fullName evidence="2">Uncharacterized protein</fullName>
    </submittedName>
</protein>
<name>A0A8H7SA81_9FUNG</name>